<dbReference type="EMBL" id="JAACNO010000831">
    <property type="protein sequence ID" value="KAF4144621.1"/>
    <property type="molecule type" value="Genomic_DNA"/>
</dbReference>
<feature type="compositionally biased region" description="Polar residues" evidence="1">
    <location>
        <begin position="1"/>
        <end position="11"/>
    </location>
</feature>
<comment type="caution">
    <text evidence="2">The sequence shown here is derived from an EMBL/GenBank/DDBJ whole genome shotgun (WGS) entry which is preliminary data.</text>
</comment>
<organism evidence="2 3">
    <name type="scientific">Phytophthora infestans</name>
    <name type="common">Potato late blight agent</name>
    <name type="synonym">Botrytis infestans</name>
    <dbReference type="NCBI Taxonomy" id="4787"/>
    <lineage>
        <taxon>Eukaryota</taxon>
        <taxon>Sar</taxon>
        <taxon>Stramenopiles</taxon>
        <taxon>Oomycota</taxon>
        <taxon>Peronosporomycetes</taxon>
        <taxon>Peronosporales</taxon>
        <taxon>Peronosporaceae</taxon>
        <taxon>Phytophthora</taxon>
    </lineage>
</organism>
<dbReference type="Proteomes" id="UP000704712">
    <property type="component" value="Unassembled WGS sequence"/>
</dbReference>
<feature type="non-terminal residue" evidence="2">
    <location>
        <position position="112"/>
    </location>
</feature>
<feature type="region of interest" description="Disordered" evidence="1">
    <location>
        <begin position="1"/>
        <end position="40"/>
    </location>
</feature>
<name>A0A8S9UV96_PHYIN</name>
<reference evidence="2" key="1">
    <citation type="submission" date="2020-03" db="EMBL/GenBank/DDBJ databases">
        <title>Hybrid Assembly of Korean Phytophthora infestans isolates.</title>
        <authorList>
            <person name="Prokchorchik M."/>
            <person name="Lee Y."/>
            <person name="Seo J."/>
            <person name="Cho J.-H."/>
            <person name="Park Y.-E."/>
            <person name="Jang D.-C."/>
            <person name="Im J.-S."/>
            <person name="Choi J.-G."/>
            <person name="Park H.-J."/>
            <person name="Lee G.-B."/>
            <person name="Lee Y.-G."/>
            <person name="Hong S.-Y."/>
            <person name="Cho K."/>
            <person name="Sohn K.H."/>
        </authorList>
    </citation>
    <scope>NUCLEOTIDE SEQUENCE</scope>
    <source>
        <strain evidence="2">KR_2_A2</strain>
    </source>
</reference>
<proteinExistence type="predicted"/>
<dbReference type="AlphaFoldDB" id="A0A8S9UV96"/>
<protein>
    <submittedName>
        <fullName evidence="2">Uncharacterized protein</fullName>
    </submittedName>
</protein>
<evidence type="ECO:0000313" key="3">
    <source>
        <dbReference type="Proteomes" id="UP000704712"/>
    </source>
</evidence>
<evidence type="ECO:0000256" key="1">
    <source>
        <dbReference type="SAM" id="MobiDB-lite"/>
    </source>
</evidence>
<accession>A0A8S9UV96</accession>
<sequence length="112" mass="12896">TSLRMISSSMTGRRKRSLESALVDSSKRTRPRRGSAACGAEGTTQFDNSMFFKALREEEWTSKRPPRNALYSFYRCIRPGSDLKSEEDKAFFVGEEARLAFIYVKLLYRQPL</sequence>
<gene>
    <name evidence="2" type="ORF">GN958_ATG06151</name>
</gene>
<feature type="non-terminal residue" evidence="2">
    <location>
        <position position="1"/>
    </location>
</feature>
<evidence type="ECO:0000313" key="2">
    <source>
        <dbReference type="EMBL" id="KAF4144621.1"/>
    </source>
</evidence>